<dbReference type="RefSeq" id="WP_115134430.1">
    <property type="nucleotide sequence ID" value="NZ_UGRS01000002.1"/>
</dbReference>
<evidence type="ECO:0000256" key="1">
    <source>
        <dbReference type="SAM" id="Phobius"/>
    </source>
</evidence>
<feature type="transmembrane region" description="Helical" evidence="1">
    <location>
        <begin position="90"/>
        <end position="111"/>
    </location>
</feature>
<feature type="transmembrane region" description="Helical" evidence="1">
    <location>
        <begin position="204"/>
        <end position="229"/>
    </location>
</feature>
<feature type="transmembrane region" description="Helical" evidence="1">
    <location>
        <begin position="47"/>
        <end position="69"/>
    </location>
</feature>
<feature type="transmembrane region" description="Helical" evidence="1">
    <location>
        <begin position="20"/>
        <end position="41"/>
    </location>
</feature>
<evidence type="ECO:0000313" key="3">
    <source>
        <dbReference type="Proteomes" id="UP000254055"/>
    </source>
</evidence>
<evidence type="ECO:0000313" key="2">
    <source>
        <dbReference type="EMBL" id="SUA44397.1"/>
    </source>
</evidence>
<feature type="transmembrane region" description="Helical" evidence="1">
    <location>
        <begin position="117"/>
        <end position="135"/>
    </location>
</feature>
<dbReference type="AlphaFoldDB" id="A0A378WUG3"/>
<organism evidence="2 3">
    <name type="scientific">Neisseria zoodegmatis</name>
    <dbReference type="NCBI Taxonomy" id="326523"/>
    <lineage>
        <taxon>Bacteria</taxon>
        <taxon>Pseudomonadati</taxon>
        <taxon>Pseudomonadota</taxon>
        <taxon>Betaproteobacteria</taxon>
        <taxon>Neisseriales</taxon>
        <taxon>Neisseriaceae</taxon>
        <taxon>Neisseria</taxon>
    </lineage>
</organism>
<reference evidence="2 3" key="1">
    <citation type="submission" date="2018-06" db="EMBL/GenBank/DDBJ databases">
        <authorList>
            <consortium name="Pathogen Informatics"/>
            <person name="Doyle S."/>
        </authorList>
    </citation>
    <scope>NUCLEOTIDE SEQUENCE [LARGE SCALE GENOMIC DNA]</scope>
    <source>
        <strain evidence="2 3">NCTC12229</strain>
    </source>
</reference>
<gene>
    <name evidence="2" type="ORF">NCTC12229_01888</name>
</gene>
<keyword evidence="1" id="KW-0472">Membrane</keyword>
<protein>
    <submittedName>
        <fullName evidence="2">Uncharacterized protein</fullName>
    </submittedName>
</protein>
<dbReference type="Proteomes" id="UP000254055">
    <property type="component" value="Unassembled WGS sequence"/>
</dbReference>
<name>A0A378WUG3_9NEIS</name>
<accession>A0A378WUG3</accession>
<sequence length="242" mass="28524">MNEKIILFKLNSIKVSKSLWGLWTLGILILLSMQAAVIFFANMPLNLNTRVAIFIGYIIFEFAYFILNNKISKKLYENKKIISSIFYQSIFLNLGMWLTVIIMPLFLVAYFRYPAFYIYYMCSMLSILLISIFYVKNIDPLDVVKLSVEYYYKKKKIRNVHTIFFSDDTLPLLFNKFPILVYMIYAAISFLALCAYFSRGSESGLYYLTLACMFFSSILLYSELCYILIGFKYLYRKKKNNT</sequence>
<feature type="transmembrane region" description="Helical" evidence="1">
    <location>
        <begin position="179"/>
        <end position="198"/>
    </location>
</feature>
<dbReference type="EMBL" id="UGRS01000002">
    <property type="protein sequence ID" value="SUA44397.1"/>
    <property type="molecule type" value="Genomic_DNA"/>
</dbReference>
<keyword evidence="1" id="KW-0812">Transmembrane</keyword>
<proteinExistence type="predicted"/>
<keyword evidence="1" id="KW-1133">Transmembrane helix</keyword>